<comment type="subcellular location">
    <subcellularLocation>
        <location evidence="1">Nucleus</location>
        <location evidence="1">Nucleolus</location>
    </subcellularLocation>
</comment>
<feature type="region of interest" description="Disordered" evidence="4">
    <location>
        <begin position="1"/>
        <end position="52"/>
    </location>
</feature>
<evidence type="ECO:0008006" key="7">
    <source>
        <dbReference type="Google" id="ProtNLM"/>
    </source>
</evidence>
<dbReference type="AlphaFoldDB" id="A0A8S3ZYV0"/>
<dbReference type="GO" id="GO:0005730">
    <property type="term" value="C:nucleolus"/>
    <property type="evidence" value="ECO:0007669"/>
    <property type="project" value="UniProtKB-SubCell"/>
</dbReference>
<dbReference type="GO" id="GO:0030688">
    <property type="term" value="C:preribosome, small subunit precursor"/>
    <property type="evidence" value="ECO:0007669"/>
    <property type="project" value="InterPro"/>
</dbReference>
<keyword evidence="3" id="KW-0539">Nucleus</keyword>
<sequence length="218" mass="24815">MGKMKRARQKLHTAAARAKKNEQIKKSNSIEDEPVMDLSPSVPTDPAAGVPRGENLFQNVKISSSDLVKQKLPDFDARSTITSKTFKGQNLKKKDKHKIRREAWTAKIDMIQTTKKKARERKRKQQTPIVGDLTAMEDALPTLELLMKESTDDFSKRQPEEKPRSIPKEKKRKKQMLDDMALFSKVVAHPVFQGNASQAIKEHLKNMLHEVGEESMKS</sequence>
<dbReference type="Proteomes" id="UP000678393">
    <property type="component" value="Unassembled WGS sequence"/>
</dbReference>
<evidence type="ECO:0000313" key="6">
    <source>
        <dbReference type="Proteomes" id="UP000678393"/>
    </source>
</evidence>
<dbReference type="InterPro" id="IPR028160">
    <property type="entry name" value="Slx9-like"/>
</dbReference>
<feature type="compositionally biased region" description="Basic and acidic residues" evidence="4">
    <location>
        <begin position="19"/>
        <end position="29"/>
    </location>
</feature>
<reference evidence="5" key="1">
    <citation type="submission" date="2021-04" db="EMBL/GenBank/DDBJ databases">
        <authorList>
            <consortium name="Molecular Ecology Group"/>
        </authorList>
    </citation>
    <scope>NUCLEOTIDE SEQUENCE</scope>
</reference>
<evidence type="ECO:0000313" key="5">
    <source>
        <dbReference type="EMBL" id="CAG5132845.1"/>
    </source>
</evidence>
<protein>
    <recommendedName>
        <fullName evidence="7">Ribosome biogenesis protein SLX9</fullName>
    </recommendedName>
</protein>
<evidence type="ECO:0000256" key="3">
    <source>
        <dbReference type="ARBA" id="ARBA00023242"/>
    </source>
</evidence>
<accession>A0A8S3ZYV0</accession>
<organism evidence="5 6">
    <name type="scientific">Candidula unifasciata</name>
    <dbReference type="NCBI Taxonomy" id="100452"/>
    <lineage>
        <taxon>Eukaryota</taxon>
        <taxon>Metazoa</taxon>
        <taxon>Spiralia</taxon>
        <taxon>Lophotrochozoa</taxon>
        <taxon>Mollusca</taxon>
        <taxon>Gastropoda</taxon>
        <taxon>Heterobranchia</taxon>
        <taxon>Euthyneura</taxon>
        <taxon>Panpulmonata</taxon>
        <taxon>Eupulmonata</taxon>
        <taxon>Stylommatophora</taxon>
        <taxon>Helicina</taxon>
        <taxon>Helicoidea</taxon>
        <taxon>Geomitridae</taxon>
        <taxon>Candidula</taxon>
    </lineage>
</organism>
<dbReference type="GO" id="GO:0000462">
    <property type="term" value="P:maturation of SSU-rRNA from tricistronic rRNA transcript (SSU-rRNA, 5.8S rRNA, LSU-rRNA)"/>
    <property type="evidence" value="ECO:0007669"/>
    <property type="project" value="InterPro"/>
</dbReference>
<feature type="compositionally biased region" description="Basic and acidic residues" evidence="4">
    <location>
        <begin position="149"/>
        <end position="168"/>
    </location>
</feature>
<dbReference type="Pfam" id="PF15341">
    <property type="entry name" value="SLX9"/>
    <property type="match status" value="1"/>
</dbReference>
<evidence type="ECO:0000256" key="1">
    <source>
        <dbReference type="ARBA" id="ARBA00004604"/>
    </source>
</evidence>
<dbReference type="PANTHER" id="PTHR31109:SF2">
    <property type="entry name" value="RIBOSOME BIOGENESIS PROTEIN SLX9 HOMOLOG"/>
    <property type="match status" value="1"/>
</dbReference>
<dbReference type="OrthoDB" id="18703at2759"/>
<dbReference type="PANTHER" id="PTHR31109">
    <property type="entry name" value="PROTEIN FAM207A"/>
    <property type="match status" value="1"/>
</dbReference>
<comment type="similarity">
    <text evidence="2">Belongs to the SLX9 family.</text>
</comment>
<name>A0A8S3ZYV0_9EUPU</name>
<proteinExistence type="inferred from homology"/>
<gene>
    <name evidence="5" type="ORF">CUNI_LOCUS18403</name>
</gene>
<comment type="caution">
    <text evidence="5">The sequence shown here is derived from an EMBL/GenBank/DDBJ whole genome shotgun (WGS) entry which is preliminary data.</text>
</comment>
<feature type="compositionally biased region" description="Basic residues" evidence="4">
    <location>
        <begin position="1"/>
        <end position="11"/>
    </location>
</feature>
<evidence type="ECO:0000256" key="4">
    <source>
        <dbReference type="SAM" id="MobiDB-lite"/>
    </source>
</evidence>
<evidence type="ECO:0000256" key="2">
    <source>
        <dbReference type="ARBA" id="ARBA00011022"/>
    </source>
</evidence>
<feature type="region of interest" description="Disordered" evidence="4">
    <location>
        <begin position="149"/>
        <end position="175"/>
    </location>
</feature>
<keyword evidence="6" id="KW-1185">Reference proteome</keyword>
<dbReference type="EMBL" id="CAJHNH020005680">
    <property type="protein sequence ID" value="CAG5132845.1"/>
    <property type="molecule type" value="Genomic_DNA"/>
</dbReference>
<dbReference type="GO" id="GO:0030686">
    <property type="term" value="C:90S preribosome"/>
    <property type="evidence" value="ECO:0007669"/>
    <property type="project" value="InterPro"/>
</dbReference>